<keyword evidence="2" id="KW-1185">Reference proteome</keyword>
<evidence type="ECO:0008006" key="3">
    <source>
        <dbReference type="Google" id="ProtNLM"/>
    </source>
</evidence>
<reference evidence="1 2" key="1">
    <citation type="submission" date="2017-06" db="EMBL/GenBank/DDBJ databases">
        <title>Investigating the central metabolism of Clostridium thermosuccinogenes.</title>
        <authorList>
            <person name="Koendjbiharie J.G."/>
            <person name="van Kranenburg R."/>
        </authorList>
    </citation>
    <scope>NUCLEOTIDE SEQUENCE [LARGE SCALE GENOMIC DNA]</scope>
    <source>
        <strain evidence="1 2">DSM 5806</strain>
    </source>
</reference>
<gene>
    <name evidence="1" type="ORF">CDQ84_01980</name>
</gene>
<evidence type="ECO:0000313" key="2">
    <source>
        <dbReference type="Proteomes" id="UP000236151"/>
    </source>
</evidence>
<organism evidence="1 2">
    <name type="scientific">Clostridium thermosuccinogenes</name>
    <dbReference type="NCBI Taxonomy" id="84032"/>
    <lineage>
        <taxon>Bacteria</taxon>
        <taxon>Bacillati</taxon>
        <taxon>Bacillota</taxon>
        <taxon>Clostridia</taxon>
        <taxon>Eubacteriales</taxon>
        <taxon>Clostridiaceae</taxon>
        <taxon>Clostridium</taxon>
    </lineage>
</organism>
<comment type="caution">
    <text evidence="1">The sequence shown here is derived from an EMBL/GenBank/DDBJ whole genome shotgun (WGS) entry which is preliminary data.</text>
</comment>
<evidence type="ECO:0000313" key="1">
    <source>
        <dbReference type="EMBL" id="PNU01286.1"/>
    </source>
</evidence>
<dbReference type="Proteomes" id="UP000236151">
    <property type="component" value="Unassembled WGS sequence"/>
</dbReference>
<dbReference type="AlphaFoldDB" id="A0A2K2FLS6"/>
<dbReference type="EMBL" id="NIOJ01000003">
    <property type="protein sequence ID" value="PNU01286.1"/>
    <property type="molecule type" value="Genomic_DNA"/>
</dbReference>
<protein>
    <recommendedName>
        <fullName evidence="3">Holin</fullName>
    </recommendedName>
</protein>
<accession>A0A2K2FLS6</accession>
<name>A0A2K2FLS6_9CLOT</name>
<sequence length="78" mass="8245">MGVLKGKGADDASSSWFFSLPPKQFALLSSLIGILLTDNLNPDQQNALGNFIVNIGQVILTSAAQGQLLQDSGSQKQQ</sequence>
<proteinExistence type="predicted"/>
<dbReference type="KEGG" id="cthd:CDO33_10900"/>